<keyword evidence="1" id="KW-0812">Transmembrane</keyword>
<keyword evidence="3" id="KW-1185">Reference proteome</keyword>
<dbReference type="Proteomes" id="UP001176517">
    <property type="component" value="Unassembled WGS sequence"/>
</dbReference>
<evidence type="ECO:0000256" key="1">
    <source>
        <dbReference type="SAM" id="Phobius"/>
    </source>
</evidence>
<accession>A0AAN6GL24</accession>
<dbReference type="AlphaFoldDB" id="A0AAN6GL24"/>
<name>A0AAN6GL24_9BASI</name>
<keyword evidence="1" id="KW-0472">Membrane</keyword>
<evidence type="ECO:0000313" key="2">
    <source>
        <dbReference type="EMBL" id="KAK0542906.1"/>
    </source>
</evidence>
<reference evidence="2" key="1">
    <citation type="journal article" date="2023" name="PhytoFront">
        <title>Draft Genome Resources of Seven Strains of Tilletia horrida, Causal Agent of Kernel Smut of Rice.</title>
        <authorList>
            <person name="Khanal S."/>
            <person name="Antony Babu S."/>
            <person name="Zhou X.G."/>
        </authorList>
    </citation>
    <scope>NUCLEOTIDE SEQUENCE</scope>
    <source>
        <strain evidence="2">TX6</strain>
    </source>
</reference>
<protein>
    <submittedName>
        <fullName evidence="2">Uncharacterized protein</fullName>
    </submittedName>
</protein>
<sequence length="270" mass="29348">MPALVVVDHEGRTTTLVREPVAQPDFARAQTIETKAVPSEGTQWVYFSATADARQAIQTAQGSGPQDAANAARARIAERNRHTQSDIVLQVAYTLSIPTLVKDSRSLSQCQAYACVAGKTYTFEEVQNVRKQIGWKSTSPKIATVHPLAIEYKDTFSDPRPDGETDDLEDTIPPNEEAFDTAFEDAAMLAYMQPGYMATVNVNNTGYMVTANYSHTDPSIIVEEAENAGTIAYGNLVGSDVNMRQDQVDLVSNGIVIGSFIFALIAVFTS</sequence>
<gene>
    <name evidence="2" type="ORF">OC846_006596</name>
</gene>
<organism evidence="2 3">
    <name type="scientific">Tilletia horrida</name>
    <dbReference type="NCBI Taxonomy" id="155126"/>
    <lineage>
        <taxon>Eukaryota</taxon>
        <taxon>Fungi</taxon>
        <taxon>Dikarya</taxon>
        <taxon>Basidiomycota</taxon>
        <taxon>Ustilaginomycotina</taxon>
        <taxon>Exobasidiomycetes</taxon>
        <taxon>Tilletiales</taxon>
        <taxon>Tilletiaceae</taxon>
        <taxon>Tilletia</taxon>
    </lineage>
</organism>
<keyword evidence="1" id="KW-1133">Transmembrane helix</keyword>
<comment type="caution">
    <text evidence="2">The sequence shown here is derived from an EMBL/GenBank/DDBJ whole genome shotgun (WGS) entry which is preliminary data.</text>
</comment>
<dbReference type="EMBL" id="JAPDMZ010000430">
    <property type="protein sequence ID" value="KAK0542906.1"/>
    <property type="molecule type" value="Genomic_DNA"/>
</dbReference>
<feature type="transmembrane region" description="Helical" evidence="1">
    <location>
        <begin position="250"/>
        <end position="269"/>
    </location>
</feature>
<evidence type="ECO:0000313" key="3">
    <source>
        <dbReference type="Proteomes" id="UP001176517"/>
    </source>
</evidence>
<proteinExistence type="predicted"/>